<keyword evidence="7" id="KW-1185">Reference proteome</keyword>
<dbReference type="FunFam" id="2.40.50.100:FF:000020">
    <property type="entry name" value="50S ribosomal protein L27"/>
    <property type="match status" value="1"/>
</dbReference>
<evidence type="ECO:0000256" key="4">
    <source>
        <dbReference type="ARBA" id="ARBA00035267"/>
    </source>
</evidence>
<dbReference type="PANTHER" id="PTHR15893:SF0">
    <property type="entry name" value="LARGE RIBOSOMAL SUBUNIT PROTEIN BL27M"/>
    <property type="match status" value="1"/>
</dbReference>
<feature type="region of interest" description="Disordered" evidence="5">
    <location>
        <begin position="202"/>
        <end position="230"/>
    </location>
</feature>
<feature type="compositionally biased region" description="Basic and acidic residues" evidence="5">
    <location>
        <begin position="213"/>
        <end position="224"/>
    </location>
</feature>
<evidence type="ECO:0000256" key="2">
    <source>
        <dbReference type="ARBA" id="ARBA00022980"/>
    </source>
</evidence>
<evidence type="ECO:0000313" key="7">
    <source>
        <dbReference type="Proteomes" id="UP000245768"/>
    </source>
</evidence>
<sequence length="230" mass="25437">MVLLLRQASSSLASASHVPLSQILAPFAFGAAVQVRNSTKRGGGSTKNNRNSPGKRLGVKRSGGQYVKAGEIILRQRGTSWHPGENVKMGRDHTLYAVEPGFVCFYRPNPIPKDAETKVESLSAKLAGLKISPFDKIKVQPKMELVKSHPSASLLKRKLGRRYIGVTLTRDEVLPREVGAPRVRRLGLVDWAREQRLAEELEQEDYEQPESLAELREDTRDDGVSKVSTA</sequence>
<dbReference type="GO" id="GO:0003735">
    <property type="term" value="F:structural constituent of ribosome"/>
    <property type="evidence" value="ECO:0007669"/>
    <property type="project" value="InterPro"/>
</dbReference>
<dbReference type="PROSITE" id="PS00831">
    <property type="entry name" value="RIBOSOMAL_L27"/>
    <property type="match status" value="1"/>
</dbReference>
<gene>
    <name evidence="6" type="ORF">FA10DRAFT_298909</name>
</gene>
<keyword evidence="3" id="KW-0687">Ribonucleoprotein</keyword>
<dbReference type="GO" id="GO:0006412">
    <property type="term" value="P:translation"/>
    <property type="evidence" value="ECO:0007669"/>
    <property type="project" value="InterPro"/>
</dbReference>
<proteinExistence type="inferred from homology"/>
<name>A0A316YVD6_9BASI</name>
<dbReference type="Pfam" id="PF01016">
    <property type="entry name" value="Ribosomal_L27"/>
    <property type="match status" value="1"/>
</dbReference>
<dbReference type="InterPro" id="IPR001684">
    <property type="entry name" value="Ribosomal_bL27"/>
</dbReference>
<keyword evidence="2" id="KW-0689">Ribosomal protein</keyword>
<evidence type="ECO:0000256" key="1">
    <source>
        <dbReference type="ARBA" id="ARBA00010797"/>
    </source>
</evidence>
<reference evidence="6 7" key="1">
    <citation type="journal article" date="2018" name="Mol. Biol. Evol.">
        <title>Broad Genomic Sampling Reveals a Smut Pathogenic Ancestry of the Fungal Clade Ustilaginomycotina.</title>
        <authorList>
            <person name="Kijpornyongpan T."/>
            <person name="Mondo S.J."/>
            <person name="Barry K."/>
            <person name="Sandor L."/>
            <person name="Lee J."/>
            <person name="Lipzen A."/>
            <person name="Pangilinan J."/>
            <person name="LaButti K."/>
            <person name="Hainaut M."/>
            <person name="Henrissat B."/>
            <person name="Grigoriev I.V."/>
            <person name="Spatafora J.W."/>
            <person name="Aime M.C."/>
        </authorList>
    </citation>
    <scope>NUCLEOTIDE SEQUENCE [LARGE SCALE GENOMIC DNA]</scope>
    <source>
        <strain evidence="6 7">MCA 4198</strain>
    </source>
</reference>
<dbReference type="Gene3D" id="2.40.50.100">
    <property type="match status" value="1"/>
</dbReference>
<dbReference type="AlphaFoldDB" id="A0A316YVD6"/>
<comment type="similarity">
    <text evidence="1">Belongs to the bacterial ribosomal protein bL27 family.</text>
</comment>
<accession>A0A316YVD6</accession>
<dbReference type="OrthoDB" id="1867012at2759"/>
<dbReference type="EMBL" id="KZ819634">
    <property type="protein sequence ID" value="PWN93530.1"/>
    <property type="molecule type" value="Genomic_DNA"/>
</dbReference>
<dbReference type="PRINTS" id="PR00063">
    <property type="entry name" value="RIBOSOMALL27"/>
</dbReference>
<dbReference type="FunCoup" id="A0A316YVD6">
    <property type="interactions" value="110"/>
</dbReference>
<dbReference type="InterPro" id="IPR018261">
    <property type="entry name" value="Ribosomal_bL27_CS"/>
</dbReference>
<dbReference type="NCBIfam" id="TIGR00062">
    <property type="entry name" value="L27"/>
    <property type="match status" value="1"/>
</dbReference>
<dbReference type="GeneID" id="37046574"/>
<evidence type="ECO:0000313" key="6">
    <source>
        <dbReference type="EMBL" id="PWN93530.1"/>
    </source>
</evidence>
<dbReference type="STRING" id="215250.A0A316YVD6"/>
<organism evidence="6 7">
    <name type="scientific">Acaromyces ingoldii</name>
    <dbReference type="NCBI Taxonomy" id="215250"/>
    <lineage>
        <taxon>Eukaryota</taxon>
        <taxon>Fungi</taxon>
        <taxon>Dikarya</taxon>
        <taxon>Basidiomycota</taxon>
        <taxon>Ustilaginomycotina</taxon>
        <taxon>Exobasidiomycetes</taxon>
        <taxon>Exobasidiales</taxon>
        <taxon>Cryptobasidiaceae</taxon>
        <taxon>Acaromyces</taxon>
    </lineage>
</organism>
<dbReference type="SUPFAM" id="SSF110324">
    <property type="entry name" value="Ribosomal L27 protein-like"/>
    <property type="match status" value="1"/>
</dbReference>
<feature type="region of interest" description="Disordered" evidence="5">
    <location>
        <begin position="38"/>
        <end position="60"/>
    </location>
</feature>
<dbReference type="InParanoid" id="A0A316YVD6"/>
<dbReference type="Proteomes" id="UP000245768">
    <property type="component" value="Unassembled WGS sequence"/>
</dbReference>
<dbReference type="GO" id="GO:0005762">
    <property type="term" value="C:mitochondrial large ribosomal subunit"/>
    <property type="evidence" value="ECO:0007669"/>
    <property type="project" value="TreeGrafter"/>
</dbReference>
<evidence type="ECO:0000256" key="3">
    <source>
        <dbReference type="ARBA" id="ARBA00023274"/>
    </source>
</evidence>
<dbReference type="RefSeq" id="XP_025380728.1">
    <property type="nucleotide sequence ID" value="XM_025524658.1"/>
</dbReference>
<evidence type="ECO:0000256" key="5">
    <source>
        <dbReference type="SAM" id="MobiDB-lite"/>
    </source>
</evidence>
<dbReference type="PANTHER" id="PTHR15893">
    <property type="entry name" value="RIBOSOMAL PROTEIN L27"/>
    <property type="match status" value="1"/>
</dbReference>
<protein>
    <recommendedName>
        <fullName evidence="4">Large ribosomal subunit protein bL27m</fullName>
    </recommendedName>
</protein>